<dbReference type="Gene3D" id="3.40.50.2000">
    <property type="entry name" value="Glycogen Phosphorylase B"/>
    <property type="match status" value="2"/>
</dbReference>
<evidence type="ECO:0000313" key="4">
    <source>
        <dbReference type="EMBL" id="SKB67565.1"/>
    </source>
</evidence>
<dbReference type="OrthoDB" id="9772349at2"/>
<feature type="compositionally biased region" description="Polar residues" evidence="3">
    <location>
        <begin position="10"/>
        <end position="19"/>
    </location>
</feature>
<dbReference type="RefSeq" id="WP_079721322.1">
    <property type="nucleotide sequence ID" value="NZ_FUYY01000004.1"/>
</dbReference>
<dbReference type="PANTHER" id="PTHR30160">
    <property type="entry name" value="TETRAACYLDISACCHARIDE 4'-KINASE-RELATED"/>
    <property type="match status" value="1"/>
</dbReference>
<dbReference type="STRING" id="241145.SAMN05660776_2483"/>
<dbReference type="InterPro" id="IPR002201">
    <property type="entry name" value="Glyco_trans_9"/>
</dbReference>
<proteinExistence type="predicted"/>
<protein>
    <submittedName>
        <fullName evidence="4">Heptosyltransferase-2</fullName>
    </submittedName>
</protein>
<dbReference type="AlphaFoldDB" id="A0A1T5D7B7"/>
<dbReference type="InterPro" id="IPR051199">
    <property type="entry name" value="LPS_LOS_Heptosyltrfase"/>
</dbReference>
<dbReference type="GO" id="GO:0008713">
    <property type="term" value="F:ADP-heptose-lipopolysaccharide heptosyltransferase activity"/>
    <property type="evidence" value="ECO:0007669"/>
    <property type="project" value="TreeGrafter"/>
</dbReference>
<evidence type="ECO:0000256" key="1">
    <source>
        <dbReference type="ARBA" id="ARBA00022676"/>
    </source>
</evidence>
<keyword evidence="1" id="KW-0328">Glycosyltransferase</keyword>
<dbReference type="Proteomes" id="UP000190230">
    <property type="component" value="Unassembled WGS sequence"/>
</dbReference>
<evidence type="ECO:0000256" key="2">
    <source>
        <dbReference type="ARBA" id="ARBA00022679"/>
    </source>
</evidence>
<evidence type="ECO:0000313" key="5">
    <source>
        <dbReference type="Proteomes" id="UP000190230"/>
    </source>
</evidence>
<accession>A0A1T5D7B7</accession>
<keyword evidence="2 4" id="KW-0808">Transferase</keyword>
<dbReference type="PANTHER" id="PTHR30160:SF7">
    <property type="entry name" value="ADP-HEPTOSE--LPS HEPTOSYLTRANSFERASE 2"/>
    <property type="match status" value="1"/>
</dbReference>
<name>A0A1T5D7B7_9FLAO</name>
<dbReference type="GO" id="GO:0005829">
    <property type="term" value="C:cytosol"/>
    <property type="evidence" value="ECO:0007669"/>
    <property type="project" value="TreeGrafter"/>
</dbReference>
<dbReference type="SUPFAM" id="SSF53756">
    <property type="entry name" value="UDP-Glycosyltransferase/glycogen phosphorylase"/>
    <property type="match status" value="1"/>
</dbReference>
<organism evidence="4 5">
    <name type="scientific">Salegentibacter holothuriorum</name>
    <dbReference type="NCBI Taxonomy" id="241145"/>
    <lineage>
        <taxon>Bacteria</taxon>
        <taxon>Pseudomonadati</taxon>
        <taxon>Bacteroidota</taxon>
        <taxon>Flavobacteriia</taxon>
        <taxon>Flavobacteriales</taxon>
        <taxon>Flavobacteriaceae</taxon>
        <taxon>Salegentibacter</taxon>
    </lineage>
</organism>
<gene>
    <name evidence="4" type="ORF">SAMN05660776_2483</name>
</gene>
<reference evidence="5" key="1">
    <citation type="submission" date="2017-02" db="EMBL/GenBank/DDBJ databases">
        <authorList>
            <person name="Varghese N."/>
            <person name="Submissions S."/>
        </authorList>
    </citation>
    <scope>NUCLEOTIDE SEQUENCE [LARGE SCALE GENOMIC DNA]</scope>
    <source>
        <strain evidence="5">DSM 23405</strain>
    </source>
</reference>
<feature type="region of interest" description="Disordered" evidence="3">
    <location>
        <begin position="1"/>
        <end position="22"/>
    </location>
</feature>
<dbReference type="GO" id="GO:0009244">
    <property type="term" value="P:lipopolysaccharide core region biosynthetic process"/>
    <property type="evidence" value="ECO:0007669"/>
    <property type="project" value="TreeGrafter"/>
</dbReference>
<evidence type="ECO:0000256" key="3">
    <source>
        <dbReference type="SAM" id="MobiDB-lite"/>
    </source>
</evidence>
<keyword evidence="5" id="KW-1185">Reference proteome</keyword>
<sequence length="381" mass="43575">MRKAREIRDNVNTPDSSPSGRPGGAFMKILIIQQKMIGDVLTSSILFEALRKKYPDAELHYLIYPHTKPVVENNPFIDKIIEYAPGIGKNPIKFLKFLSFIRNESYSVIIDIYSKISSGIIASYSGASIRLGFQKNYTRVFYTQTFTYKEKPETKGGLAIENRMQVLKGLDQEFPKELKPKIYISSEEKETFRKKLLKQGIRIDQPMIMCGVLGSSTMKSYPGNYMASLLDELVKHIPNAQILFNYLPFQYTEAKNIYNQCNPGTQSQIFLNIYESSLKGFILNAANCDLYFGNEGGAANIMKALEIPTFSIHSPIVKKNYWAIYEDDKKHVSIHLEDFQPLLFKSCPSKFSKQKNAALYQNLNPELIKLKLSEFFKNLEI</sequence>
<dbReference type="CDD" id="cd03789">
    <property type="entry name" value="GT9_LPS_heptosyltransferase"/>
    <property type="match status" value="1"/>
</dbReference>
<dbReference type="EMBL" id="FUYY01000004">
    <property type="protein sequence ID" value="SKB67565.1"/>
    <property type="molecule type" value="Genomic_DNA"/>
</dbReference>
<dbReference type="Pfam" id="PF01075">
    <property type="entry name" value="Glyco_transf_9"/>
    <property type="match status" value="1"/>
</dbReference>